<dbReference type="EMBL" id="UYSL01019783">
    <property type="protein sequence ID" value="VDL69780.1"/>
    <property type="molecule type" value="Genomic_DNA"/>
</dbReference>
<dbReference type="Proteomes" id="UP000271162">
    <property type="component" value="Unassembled WGS sequence"/>
</dbReference>
<accession>A0A0N4XU41</accession>
<proteinExistence type="predicted"/>
<feature type="domain" description="SCP" evidence="1">
    <location>
        <begin position="2"/>
        <end position="159"/>
    </location>
</feature>
<protein>
    <submittedName>
        <fullName evidence="4">SCP domain-containing protein</fullName>
    </submittedName>
</protein>
<dbReference type="SMART" id="SM00198">
    <property type="entry name" value="SCP"/>
    <property type="match status" value="1"/>
</dbReference>
<evidence type="ECO:0000313" key="2">
    <source>
        <dbReference type="EMBL" id="VDL69780.1"/>
    </source>
</evidence>
<dbReference type="PRINTS" id="PR00837">
    <property type="entry name" value="V5TPXLIKE"/>
</dbReference>
<dbReference type="CDD" id="cd05380">
    <property type="entry name" value="CAP_euk"/>
    <property type="match status" value="1"/>
</dbReference>
<gene>
    <name evidence="2" type="ORF">NBR_LOCUS6191</name>
</gene>
<dbReference type="InterPro" id="IPR018244">
    <property type="entry name" value="Allrgn_V5/Tpx1_CS"/>
</dbReference>
<dbReference type="InterPro" id="IPR001283">
    <property type="entry name" value="CRISP-related"/>
</dbReference>
<dbReference type="Gene3D" id="3.40.33.10">
    <property type="entry name" value="CAP"/>
    <property type="match status" value="1"/>
</dbReference>
<dbReference type="InterPro" id="IPR014044">
    <property type="entry name" value="CAP_dom"/>
</dbReference>
<evidence type="ECO:0000313" key="4">
    <source>
        <dbReference type="WBParaSite" id="NBR_0000619001-mRNA-1"/>
    </source>
</evidence>
<sequence>MSLRGTTILGRSQVASGNVVNGRTGSNCPQGSNLNQMVYDGLLAADAQNYANQCPNNEQGSPVSSRPNQGENVMIYYTTTLNTEYALFGAIQRWWDDIAVNGVNRRMIFRQFLADKALPPVRFTQMAWALTYRVGCAVAVCQGRTVVVCRYSPRGNIVDESIYRLGSPCSGCTTSCVGGTLCYMS</sequence>
<dbReference type="Pfam" id="PF00188">
    <property type="entry name" value="CAP"/>
    <property type="match status" value="1"/>
</dbReference>
<reference evidence="4" key="1">
    <citation type="submission" date="2017-02" db="UniProtKB">
        <authorList>
            <consortium name="WormBaseParasite"/>
        </authorList>
    </citation>
    <scope>IDENTIFICATION</scope>
</reference>
<dbReference type="SUPFAM" id="SSF55797">
    <property type="entry name" value="PR-1-like"/>
    <property type="match status" value="1"/>
</dbReference>
<dbReference type="WBParaSite" id="NBR_0000619001-mRNA-1">
    <property type="protein sequence ID" value="NBR_0000619001-mRNA-1"/>
    <property type="gene ID" value="NBR_0000619001"/>
</dbReference>
<dbReference type="InterPro" id="IPR035940">
    <property type="entry name" value="CAP_sf"/>
</dbReference>
<dbReference type="GO" id="GO:0005576">
    <property type="term" value="C:extracellular region"/>
    <property type="evidence" value="ECO:0007669"/>
    <property type="project" value="InterPro"/>
</dbReference>
<evidence type="ECO:0000259" key="1">
    <source>
        <dbReference type="SMART" id="SM00198"/>
    </source>
</evidence>
<evidence type="ECO:0000313" key="3">
    <source>
        <dbReference type="Proteomes" id="UP000271162"/>
    </source>
</evidence>
<dbReference type="STRING" id="27835.A0A0N4XU41"/>
<keyword evidence="3" id="KW-1185">Reference proteome</keyword>
<dbReference type="AlphaFoldDB" id="A0A0N4XU41"/>
<name>A0A0N4XU41_NIPBR</name>
<dbReference type="OMA" id="EASAIQY"/>
<organism evidence="4">
    <name type="scientific">Nippostrongylus brasiliensis</name>
    <name type="common">Rat hookworm</name>
    <dbReference type="NCBI Taxonomy" id="27835"/>
    <lineage>
        <taxon>Eukaryota</taxon>
        <taxon>Metazoa</taxon>
        <taxon>Ecdysozoa</taxon>
        <taxon>Nematoda</taxon>
        <taxon>Chromadorea</taxon>
        <taxon>Rhabditida</taxon>
        <taxon>Rhabditina</taxon>
        <taxon>Rhabditomorpha</taxon>
        <taxon>Strongyloidea</taxon>
        <taxon>Heligmosomidae</taxon>
        <taxon>Nippostrongylus</taxon>
    </lineage>
</organism>
<dbReference type="PANTHER" id="PTHR10334">
    <property type="entry name" value="CYSTEINE-RICH SECRETORY PROTEIN-RELATED"/>
    <property type="match status" value="1"/>
</dbReference>
<reference evidence="2 3" key="2">
    <citation type="submission" date="2018-11" db="EMBL/GenBank/DDBJ databases">
        <authorList>
            <consortium name="Pathogen Informatics"/>
        </authorList>
    </citation>
    <scope>NUCLEOTIDE SEQUENCE [LARGE SCALE GENOMIC DNA]</scope>
</reference>
<dbReference type="PROSITE" id="PS01010">
    <property type="entry name" value="CRISP_2"/>
    <property type="match status" value="1"/>
</dbReference>